<dbReference type="InterPro" id="IPR017896">
    <property type="entry name" value="4Fe4S_Fe-S-bd"/>
</dbReference>
<dbReference type="STRING" id="679901.Mzhil_0895"/>
<keyword evidence="1" id="KW-0813">Transport</keyword>
<dbReference type="Proteomes" id="UP000006622">
    <property type="component" value="Chromosome"/>
</dbReference>
<evidence type="ECO:0000256" key="1">
    <source>
        <dbReference type="ARBA" id="ARBA00022448"/>
    </source>
</evidence>
<dbReference type="KEGG" id="mzh:Mzhil_0895"/>
<dbReference type="InterPro" id="IPR017900">
    <property type="entry name" value="4Fe4S_Fe_S_CS"/>
</dbReference>
<dbReference type="GO" id="GO:0016491">
    <property type="term" value="F:oxidoreductase activity"/>
    <property type="evidence" value="ECO:0007669"/>
    <property type="project" value="UniProtKB-ARBA"/>
</dbReference>
<evidence type="ECO:0000313" key="10">
    <source>
        <dbReference type="Proteomes" id="UP000006622"/>
    </source>
</evidence>
<evidence type="ECO:0000259" key="8">
    <source>
        <dbReference type="PROSITE" id="PS51379"/>
    </source>
</evidence>
<keyword evidence="10" id="KW-1185">Reference proteome</keyword>
<keyword evidence="2" id="KW-0004">4Fe-4S</keyword>
<accession>F7XLA0</accession>
<dbReference type="InterPro" id="IPR050572">
    <property type="entry name" value="Fe-S_Ferredoxin"/>
</dbReference>
<evidence type="ECO:0000256" key="3">
    <source>
        <dbReference type="ARBA" id="ARBA00022723"/>
    </source>
</evidence>
<keyword evidence="4" id="KW-0677">Repeat</keyword>
<organism evidence="9 10">
    <name type="scientific">Methanosalsum zhilinae (strain DSM 4017 / NBRC 107636 / OCM 62 / WeN5)</name>
    <name type="common">Methanohalophilus zhilinae</name>
    <dbReference type="NCBI Taxonomy" id="679901"/>
    <lineage>
        <taxon>Archaea</taxon>
        <taxon>Methanobacteriati</taxon>
        <taxon>Methanobacteriota</taxon>
        <taxon>Stenosarchaea group</taxon>
        <taxon>Methanomicrobia</taxon>
        <taxon>Methanosarcinales</taxon>
        <taxon>Methanosarcinaceae</taxon>
        <taxon>Methanosalsum</taxon>
    </lineage>
</organism>
<keyword evidence="3" id="KW-0479">Metal-binding</keyword>
<evidence type="ECO:0000313" key="9">
    <source>
        <dbReference type="EMBL" id="AEH60757.1"/>
    </source>
</evidence>
<evidence type="ECO:0000256" key="5">
    <source>
        <dbReference type="ARBA" id="ARBA00022982"/>
    </source>
</evidence>
<reference evidence="9" key="1">
    <citation type="submission" date="2010-07" db="EMBL/GenBank/DDBJ databases">
        <title>The complete genome of Methanosalsum zhilinae DSM 4017.</title>
        <authorList>
            <consortium name="US DOE Joint Genome Institute (JGI-PGF)"/>
            <person name="Lucas S."/>
            <person name="Copeland A."/>
            <person name="Lapidus A."/>
            <person name="Glavina del Rio T."/>
            <person name="Dalin E."/>
            <person name="Tice H."/>
            <person name="Bruce D."/>
            <person name="Goodwin L."/>
            <person name="Pitluck S."/>
            <person name="Kyrpides N."/>
            <person name="Mavromatis K."/>
            <person name="Ovchinnikova G."/>
            <person name="Daligault H."/>
            <person name="Detter J.C."/>
            <person name="Han C."/>
            <person name="Tapia R."/>
            <person name="Larimer F."/>
            <person name="Land M."/>
            <person name="Hauser L."/>
            <person name="Markowitz V."/>
            <person name="Cheng J.-F."/>
            <person name="Hugenholtz P."/>
            <person name="Woyke T."/>
            <person name="Wu D."/>
            <person name="Spring S."/>
            <person name="Schueler E."/>
            <person name="Brambilla E."/>
            <person name="Klenk H.-P."/>
            <person name="Eisen J.A."/>
        </authorList>
    </citation>
    <scope>NUCLEOTIDE SEQUENCE</scope>
    <source>
        <strain evidence="9">DSM 4017</strain>
    </source>
</reference>
<dbReference type="PANTHER" id="PTHR43687">
    <property type="entry name" value="ADENYLYLSULFATE REDUCTASE, BETA SUBUNIT"/>
    <property type="match status" value="1"/>
</dbReference>
<evidence type="ECO:0000256" key="4">
    <source>
        <dbReference type="ARBA" id="ARBA00022737"/>
    </source>
</evidence>
<sequence>MKIRINISSDVVGQPIVAESIIETGTLLNISQAHFDSTRGEIVADVADDEFIRIKKALTNRGAEVVVLDTPIIHDEEECVDCGACISVCPVNVFSFDDEWELKVDKEKCIQCGTCIQMCPHDALTLER</sequence>
<dbReference type="EMBL" id="CP002101">
    <property type="protein sequence ID" value="AEH60757.1"/>
    <property type="molecule type" value="Genomic_DNA"/>
</dbReference>
<evidence type="ECO:0000256" key="2">
    <source>
        <dbReference type="ARBA" id="ARBA00022485"/>
    </source>
</evidence>
<keyword evidence="7" id="KW-0411">Iron-sulfur</keyword>
<dbReference type="GO" id="GO:0046872">
    <property type="term" value="F:metal ion binding"/>
    <property type="evidence" value="ECO:0007669"/>
    <property type="project" value="UniProtKB-KW"/>
</dbReference>
<dbReference type="PROSITE" id="PS00198">
    <property type="entry name" value="4FE4S_FER_1"/>
    <property type="match status" value="2"/>
</dbReference>
<keyword evidence="6" id="KW-0408">Iron</keyword>
<dbReference type="Pfam" id="PF12838">
    <property type="entry name" value="Fer4_7"/>
    <property type="match status" value="1"/>
</dbReference>
<feature type="domain" description="4Fe-4S ferredoxin-type" evidence="8">
    <location>
        <begin position="70"/>
        <end position="99"/>
    </location>
</feature>
<dbReference type="OrthoDB" id="23833at2157"/>
<dbReference type="Gene3D" id="3.30.70.20">
    <property type="match status" value="2"/>
</dbReference>
<keyword evidence="5" id="KW-0249">Electron transport</keyword>
<feature type="domain" description="4Fe-4S ferredoxin-type" evidence="8">
    <location>
        <begin position="100"/>
        <end position="128"/>
    </location>
</feature>
<dbReference type="AlphaFoldDB" id="F7XLA0"/>
<dbReference type="GeneID" id="10822516"/>
<dbReference type="RefSeq" id="WP_013898196.1">
    <property type="nucleotide sequence ID" value="NC_015676.1"/>
</dbReference>
<dbReference type="SUPFAM" id="SSF54862">
    <property type="entry name" value="4Fe-4S ferredoxins"/>
    <property type="match status" value="1"/>
</dbReference>
<dbReference type="HOGENOM" id="CLU_152999_0_0_2"/>
<evidence type="ECO:0000256" key="7">
    <source>
        <dbReference type="ARBA" id="ARBA00023014"/>
    </source>
</evidence>
<evidence type="ECO:0000256" key="6">
    <source>
        <dbReference type="ARBA" id="ARBA00023004"/>
    </source>
</evidence>
<dbReference type="PANTHER" id="PTHR43687:SF6">
    <property type="entry name" value="L-ASPARTATE SEMIALDEHYDE SULFURTRANSFERASE IRON-SULFUR SUBUNIT"/>
    <property type="match status" value="1"/>
</dbReference>
<dbReference type="GO" id="GO:0051539">
    <property type="term" value="F:4 iron, 4 sulfur cluster binding"/>
    <property type="evidence" value="ECO:0007669"/>
    <property type="project" value="UniProtKB-KW"/>
</dbReference>
<proteinExistence type="predicted"/>
<name>F7XLA0_METZD</name>
<gene>
    <name evidence="9" type="ordered locus">Mzhil_0895</name>
</gene>
<protein>
    <submittedName>
        <fullName evidence="9">4Fe-4S ferredoxin iron-sulfur binding domain protein</fullName>
    </submittedName>
</protein>
<dbReference type="PROSITE" id="PS51379">
    <property type="entry name" value="4FE4S_FER_2"/>
    <property type="match status" value="2"/>
</dbReference>